<comment type="function">
    <text evidence="5">May play a role as a mediator of inflammation and angiogenesis.</text>
</comment>
<organism evidence="8 9">
    <name type="scientific">Ovis ammon polii</name>
    <dbReference type="NCBI Taxonomy" id="230172"/>
    <lineage>
        <taxon>Eukaryota</taxon>
        <taxon>Metazoa</taxon>
        <taxon>Chordata</taxon>
        <taxon>Craniata</taxon>
        <taxon>Vertebrata</taxon>
        <taxon>Euteleostomi</taxon>
        <taxon>Mammalia</taxon>
        <taxon>Eutheria</taxon>
        <taxon>Laurasiatheria</taxon>
        <taxon>Artiodactyla</taxon>
        <taxon>Ruminantia</taxon>
        <taxon>Pecora</taxon>
        <taxon>Bovidae</taxon>
        <taxon>Caprinae</taxon>
        <taxon>Ovis</taxon>
    </lineage>
</organism>
<dbReference type="FunFam" id="1.10.357.70:FF:000004">
    <property type="entry name" value="Tumor necrosis factor alpha-induced protein 2"/>
    <property type="match status" value="1"/>
</dbReference>
<evidence type="ECO:0000256" key="2">
    <source>
        <dbReference type="ARBA" id="ARBA00022473"/>
    </source>
</evidence>
<evidence type="ECO:0000256" key="7">
    <source>
        <dbReference type="ARBA" id="ARBA00079010"/>
    </source>
</evidence>
<name>A0AAD4TZ88_OVIAM</name>
<dbReference type="PANTHER" id="PTHR21292:SF4">
    <property type="entry name" value="TUMOR NECROSIS FACTOR ALPHA-INDUCED PROTEIN 2"/>
    <property type="match status" value="1"/>
</dbReference>
<keyword evidence="3" id="KW-0037">Angiogenesis</keyword>
<evidence type="ECO:0000313" key="9">
    <source>
        <dbReference type="Proteomes" id="UP001214576"/>
    </source>
</evidence>
<dbReference type="InterPro" id="IPR010326">
    <property type="entry name" value="EXOC3/Sec6"/>
</dbReference>
<keyword evidence="2" id="KW-0217">Developmental protein</keyword>
<protein>
    <recommendedName>
        <fullName evidence="6">Tumor necrosis factor alpha-induced protein 2</fullName>
    </recommendedName>
    <alternativeName>
        <fullName evidence="7">Primary response gene B94 protein</fullName>
    </alternativeName>
</protein>
<dbReference type="EMBL" id="JAKZEL010000018">
    <property type="protein sequence ID" value="KAI4535139.1"/>
    <property type="molecule type" value="Genomic_DNA"/>
</dbReference>
<dbReference type="Proteomes" id="UP001214576">
    <property type="component" value="Unassembled WGS sequence"/>
</dbReference>
<comment type="caution">
    <text evidence="8">The sequence shown here is derived from an EMBL/GenBank/DDBJ whole genome shotgun (WGS) entry which is preliminary data.</text>
</comment>
<sequence>MEAPQGWVDMPPSRVSDILNSPKLAPELQGVRLGTLLPKTQIRLLEATFLSGEVASVRELMARALELESERWTKDEAPQRLDGRCHSELAIDIIQIISQTQAKAENITLDLGTQIKPLLLEELARFLRSYQRAFDEFLERCRQLRNYRANVIANINNCLPFRTSVEQRWQTPPDLQSSLLSPLNELKGRGFDTLLQSLFGDLKLLFKRFTRTRWAATKQTLEEIISAVAKRMPEFSELQDCFREELLEAVHLHLVKEYITRLCKRRLVLKTAEQQQQLAGLVQANAQHIQQFCTQSGSRATWLHHALPKLAEIIRLQDPSAIKIEVATYATLYPDFSKGHLSAILAIKGNLSSSDAKSIRSVLDINTGAHEPSKALFSLIKLKGILISLPGCFSDMICVRTEEPAVTARCHSSSGSEVMLRKTNQTSALLGELHLTTDRPLGTVLSTMVYQRCEERSVPGKDAGNIHRWDGGLKPVTAAFSKEVETPGPPWQRTEGAELKALRDGLQGFLENFKSDATPGIWQPAHLQTLCQKKGFPGQQRWAAAAELPLGEEDRPRQPPECLSSGRTSCWQCWDIQGKGWTSSSGAVELRFEQKRQYWEEAVGQEGARKAQRVRRDLQKVQREVHPAYAAAGFPAWEAYLCAFHGAVAGRLQELAHDARGCEQLYVLLDWAANVYSSPDFLGSQDQALPSEPLLPLLALVVWARLEDDYTSFPEVRPERGRAEGGGVQVEGGQCQRDQDRELLRWHPAAGAESLGGCGGPRRAAGPLHTPLSFDVCMLVAEHVKAAGAISAELEATMLGICARALGLFLHRFEKAFLESGAVSEPHVCASINACEELRTHLLAKFPESFGELEKALGAAARAFQKQLLQGLQGAVQLLFRALCTKAWLTQDLLQPLMDKVVAFSGLLEHMAPPLAQETLQQVHRYVVREYLAQPLRPRERLRGVDRRSGSQKMGLEVQAISSTFQGLRTPQSDFSSPLLETPRCVGFGKGFEALPKCWGRARRDHVLAILALRRLGRRRNQHFLRHAQAVLRAAAKAGSSGAAGGRVLLQEIKLGTGVDVLVTCI</sequence>
<evidence type="ECO:0000256" key="3">
    <source>
        <dbReference type="ARBA" id="ARBA00022657"/>
    </source>
</evidence>
<evidence type="ECO:0000256" key="6">
    <source>
        <dbReference type="ARBA" id="ARBA00072723"/>
    </source>
</evidence>
<evidence type="ECO:0000256" key="4">
    <source>
        <dbReference type="ARBA" id="ARBA00022782"/>
    </source>
</evidence>
<accession>A0AAD4TZ88</accession>
<dbReference type="GO" id="GO:0051601">
    <property type="term" value="P:exocyst localization"/>
    <property type="evidence" value="ECO:0007669"/>
    <property type="project" value="TreeGrafter"/>
</dbReference>
<keyword evidence="9" id="KW-1185">Reference proteome</keyword>
<evidence type="ECO:0000256" key="1">
    <source>
        <dbReference type="ARBA" id="ARBA00009447"/>
    </source>
</evidence>
<evidence type="ECO:0000313" key="8">
    <source>
        <dbReference type="EMBL" id="KAI4535139.1"/>
    </source>
</evidence>
<dbReference type="GO" id="GO:0000145">
    <property type="term" value="C:exocyst"/>
    <property type="evidence" value="ECO:0007669"/>
    <property type="project" value="InterPro"/>
</dbReference>
<evidence type="ECO:0000256" key="5">
    <source>
        <dbReference type="ARBA" id="ARBA00054749"/>
    </source>
</evidence>
<comment type="similarity">
    <text evidence="1">Belongs to the SEC6 family.</text>
</comment>
<gene>
    <name evidence="8" type="ORF">MG293_014365</name>
</gene>
<dbReference type="GO" id="GO:0000149">
    <property type="term" value="F:SNARE binding"/>
    <property type="evidence" value="ECO:0007669"/>
    <property type="project" value="TreeGrafter"/>
</dbReference>
<dbReference type="AlphaFoldDB" id="A0AAD4TZ88"/>
<dbReference type="GO" id="GO:0006887">
    <property type="term" value="P:exocytosis"/>
    <property type="evidence" value="ECO:0007669"/>
    <property type="project" value="InterPro"/>
</dbReference>
<dbReference type="PANTHER" id="PTHR21292">
    <property type="entry name" value="EXOCYST COMPLEX COMPONENT SEC6-RELATED"/>
    <property type="match status" value="1"/>
</dbReference>
<dbReference type="GO" id="GO:0030154">
    <property type="term" value="P:cell differentiation"/>
    <property type="evidence" value="ECO:0007669"/>
    <property type="project" value="UniProtKB-KW"/>
</dbReference>
<proteinExistence type="inferred from homology"/>
<dbReference type="InterPro" id="IPR042532">
    <property type="entry name" value="EXOC3/Sec6_C"/>
</dbReference>
<keyword evidence="4" id="KW-0221">Differentiation</keyword>
<dbReference type="Gene3D" id="1.10.357.70">
    <property type="entry name" value="Exocyst complex component Sec6, C-terminal domain"/>
    <property type="match status" value="1"/>
</dbReference>
<dbReference type="Pfam" id="PF06046">
    <property type="entry name" value="Sec6"/>
    <property type="match status" value="3"/>
</dbReference>
<dbReference type="GO" id="GO:0001525">
    <property type="term" value="P:angiogenesis"/>
    <property type="evidence" value="ECO:0007669"/>
    <property type="project" value="UniProtKB-KW"/>
</dbReference>
<reference evidence="8" key="1">
    <citation type="submission" date="2022-03" db="EMBL/GenBank/DDBJ databases">
        <title>Genomic analyses of argali, domestic sheep and their hybrids provide insights into chromosomal evolution, heterosis and genetic basis of agronomic traits.</title>
        <authorList>
            <person name="Li M."/>
        </authorList>
    </citation>
    <scope>NUCLEOTIDE SEQUENCE</scope>
    <source>
        <strain evidence="8">CAU-MHL-2022a</strain>
        <tissue evidence="8">Skin</tissue>
    </source>
</reference>